<comment type="caution">
    <text evidence="1">The sequence shown here is derived from an EMBL/GenBank/DDBJ whole genome shotgun (WGS) entry which is preliminary data.</text>
</comment>
<reference evidence="1 2" key="1">
    <citation type="journal article" date="2018" name="New Phytol.">
        <title>Phylogenomics of Endogonaceae and evolution of mycorrhizas within Mucoromycota.</title>
        <authorList>
            <person name="Chang Y."/>
            <person name="Desiro A."/>
            <person name="Na H."/>
            <person name="Sandor L."/>
            <person name="Lipzen A."/>
            <person name="Clum A."/>
            <person name="Barry K."/>
            <person name="Grigoriev I.V."/>
            <person name="Martin F.M."/>
            <person name="Stajich J.E."/>
            <person name="Smith M.E."/>
            <person name="Bonito G."/>
            <person name="Spatafora J.W."/>
        </authorList>
    </citation>
    <scope>NUCLEOTIDE SEQUENCE [LARGE SCALE GENOMIC DNA]</scope>
    <source>
        <strain evidence="1 2">GMNB39</strain>
    </source>
</reference>
<dbReference type="Proteomes" id="UP000268093">
    <property type="component" value="Unassembled WGS sequence"/>
</dbReference>
<dbReference type="AlphaFoldDB" id="A0A433D1D8"/>
<gene>
    <name evidence="1" type="ORF">BC936DRAFT_149181</name>
</gene>
<proteinExistence type="predicted"/>
<keyword evidence="2" id="KW-1185">Reference proteome</keyword>
<organism evidence="1 2">
    <name type="scientific">Jimgerdemannia flammicorona</name>
    <dbReference type="NCBI Taxonomy" id="994334"/>
    <lineage>
        <taxon>Eukaryota</taxon>
        <taxon>Fungi</taxon>
        <taxon>Fungi incertae sedis</taxon>
        <taxon>Mucoromycota</taxon>
        <taxon>Mucoromycotina</taxon>
        <taxon>Endogonomycetes</taxon>
        <taxon>Endogonales</taxon>
        <taxon>Endogonaceae</taxon>
        <taxon>Jimgerdemannia</taxon>
    </lineage>
</organism>
<protein>
    <submittedName>
        <fullName evidence="1">Uncharacterized protein</fullName>
    </submittedName>
</protein>
<evidence type="ECO:0000313" key="1">
    <source>
        <dbReference type="EMBL" id="RUP44644.1"/>
    </source>
</evidence>
<evidence type="ECO:0000313" key="2">
    <source>
        <dbReference type="Proteomes" id="UP000268093"/>
    </source>
</evidence>
<dbReference type="EMBL" id="RBNI01008564">
    <property type="protein sequence ID" value="RUP44644.1"/>
    <property type="molecule type" value="Genomic_DNA"/>
</dbReference>
<sequence length="81" mass="8929">MNNKGILATVEILSNTALTESQRALLNAIESCGTNLISMEHGKMSLENSTFDLIHLLQEIGDGTFFLYITTYLLNDIVPDP</sequence>
<accession>A0A433D1D8</accession>
<name>A0A433D1D8_9FUNG</name>